<evidence type="ECO:0000256" key="4">
    <source>
        <dbReference type="PROSITE-ProRule" id="PRU00335"/>
    </source>
</evidence>
<dbReference type="SUPFAM" id="SSF48498">
    <property type="entry name" value="Tetracyclin repressor-like, C-terminal domain"/>
    <property type="match status" value="1"/>
</dbReference>
<proteinExistence type="predicted"/>
<protein>
    <submittedName>
        <fullName evidence="6">DNA-binding transcriptional regulator, AcrR family</fullName>
    </submittedName>
</protein>
<keyword evidence="7" id="KW-1185">Reference proteome</keyword>
<feature type="DNA-binding region" description="H-T-H motif" evidence="4">
    <location>
        <begin position="38"/>
        <end position="57"/>
    </location>
</feature>
<evidence type="ECO:0000256" key="1">
    <source>
        <dbReference type="ARBA" id="ARBA00023015"/>
    </source>
</evidence>
<dbReference type="PANTHER" id="PTHR30055">
    <property type="entry name" value="HTH-TYPE TRANSCRIPTIONAL REGULATOR RUTR"/>
    <property type="match status" value="1"/>
</dbReference>
<dbReference type="InterPro" id="IPR036271">
    <property type="entry name" value="Tet_transcr_reg_TetR-rel_C_sf"/>
</dbReference>
<dbReference type="AlphaFoldDB" id="A0A1H1RJT5"/>
<dbReference type="PRINTS" id="PR00455">
    <property type="entry name" value="HTHTETR"/>
</dbReference>
<dbReference type="Gene3D" id="1.10.10.60">
    <property type="entry name" value="Homeodomain-like"/>
    <property type="match status" value="1"/>
</dbReference>
<dbReference type="Proteomes" id="UP000199092">
    <property type="component" value="Chromosome I"/>
</dbReference>
<organism evidence="6 7">
    <name type="scientific">Friedmanniella luteola</name>
    <dbReference type="NCBI Taxonomy" id="546871"/>
    <lineage>
        <taxon>Bacteria</taxon>
        <taxon>Bacillati</taxon>
        <taxon>Actinomycetota</taxon>
        <taxon>Actinomycetes</taxon>
        <taxon>Propionibacteriales</taxon>
        <taxon>Nocardioidaceae</taxon>
        <taxon>Friedmanniella</taxon>
    </lineage>
</organism>
<evidence type="ECO:0000256" key="2">
    <source>
        <dbReference type="ARBA" id="ARBA00023125"/>
    </source>
</evidence>
<keyword evidence="3" id="KW-0804">Transcription</keyword>
<dbReference type="InterPro" id="IPR011075">
    <property type="entry name" value="TetR_C"/>
</dbReference>
<feature type="domain" description="HTH tetR-type" evidence="5">
    <location>
        <begin position="15"/>
        <end position="75"/>
    </location>
</feature>
<dbReference type="Pfam" id="PF00440">
    <property type="entry name" value="TetR_N"/>
    <property type="match status" value="1"/>
</dbReference>
<evidence type="ECO:0000313" key="6">
    <source>
        <dbReference type="EMBL" id="SDS35942.1"/>
    </source>
</evidence>
<dbReference type="PROSITE" id="PS01081">
    <property type="entry name" value="HTH_TETR_1"/>
    <property type="match status" value="1"/>
</dbReference>
<keyword evidence="1" id="KW-0805">Transcription regulation</keyword>
<evidence type="ECO:0000256" key="3">
    <source>
        <dbReference type="ARBA" id="ARBA00023163"/>
    </source>
</evidence>
<dbReference type="InterPro" id="IPR050109">
    <property type="entry name" value="HTH-type_TetR-like_transc_reg"/>
</dbReference>
<dbReference type="Pfam" id="PF16859">
    <property type="entry name" value="TetR_C_11"/>
    <property type="match status" value="1"/>
</dbReference>
<dbReference type="GO" id="GO:0000976">
    <property type="term" value="F:transcription cis-regulatory region binding"/>
    <property type="evidence" value="ECO:0007669"/>
    <property type="project" value="TreeGrafter"/>
</dbReference>
<evidence type="ECO:0000313" key="7">
    <source>
        <dbReference type="Proteomes" id="UP000199092"/>
    </source>
</evidence>
<evidence type="ECO:0000259" key="5">
    <source>
        <dbReference type="PROSITE" id="PS50977"/>
    </source>
</evidence>
<gene>
    <name evidence="6" type="ORF">SAMN04488543_1575</name>
</gene>
<name>A0A1H1RJT5_9ACTN</name>
<dbReference type="RefSeq" id="WP_091411765.1">
    <property type="nucleotide sequence ID" value="NZ_LT629749.1"/>
</dbReference>
<dbReference type="InterPro" id="IPR001647">
    <property type="entry name" value="HTH_TetR"/>
</dbReference>
<dbReference type="PANTHER" id="PTHR30055:SF148">
    <property type="entry name" value="TETR-FAMILY TRANSCRIPTIONAL REGULATOR"/>
    <property type="match status" value="1"/>
</dbReference>
<dbReference type="OrthoDB" id="9796019at2"/>
<dbReference type="STRING" id="546871.SAMN04488543_1575"/>
<dbReference type="GO" id="GO:0003700">
    <property type="term" value="F:DNA-binding transcription factor activity"/>
    <property type="evidence" value="ECO:0007669"/>
    <property type="project" value="TreeGrafter"/>
</dbReference>
<dbReference type="EMBL" id="LT629749">
    <property type="protein sequence ID" value="SDS35942.1"/>
    <property type="molecule type" value="Genomic_DNA"/>
</dbReference>
<accession>A0A1H1RJT5</accession>
<reference evidence="6 7" key="1">
    <citation type="submission" date="2016-10" db="EMBL/GenBank/DDBJ databases">
        <authorList>
            <person name="de Groot N.N."/>
        </authorList>
    </citation>
    <scope>NUCLEOTIDE SEQUENCE [LARGE SCALE GENOMIC DNA]</scope>
    <source>
        <strain evidence="6 7">DSM 21741</strain>
    </source>
</reference>
<keyword evidence="2 4" id="KW-0238">DNA-binding</keyword>
<dbReference type="SUPFAM" id="SSF46689">
    <property type="entry name" value="Homeodomain-like"/>
    <property type="match status" value="1"/>
</dbReference>
<dbReference type="Gene3D" id="1.10.357.10">
    <property type="entry name" value="Tetracycline Repressor, domain 2"/>
    <property type="match status" value="1"/>
</dbReference>
<dbReference type="InterPro" id="IPR009057">
    <property type="entry name" value="Homeodomain-like_sf"/>
</dbReference>
<sequence length="192" mass="20528">MAEAVVRGAGRPRDVTVDAAVLRATQDLLLEQGFDRLSVEGVAARAGVAKATIYRRWPGKTALVVAAVAELYHVPPVPDTGDLREDLLACGRTYVHQGRTQAVLAGLMTAMVHEDELRTAATAAIGGPYTALFHQVISRAVERGEAQPDTDVTSVSEVFPALAFHRGAALGLAVDEQMVVRVVDRLLLPLLR</sequence>
<dbReference type="PROSITE" id="PS50977">
    <property type="entry name" value="HTH_TETR_2"/>
    <property type="match status" value="1"/>
</dbReference>
<dbReference type="InterPro" id="IPR023772">
    <property type="entry name" value="DNA-bd_HTH_TetR-type_CS"/>
</dbReference>